<dbReference type="Proteomes" id="UP000325307">
    <property type="component" value="Unassembled WGS sequence"/>
</dbReference>
<feature type="domain" description="Glycosyl hydrolase family 98 putative carbohydrate-binding module" evidence="2">
    <location>
        <begin position="290"/>
        <end position="389"/>
    </location>
</feature>
<keyword evidence="4" id="KW-1185">Reference proteome</keyword>
<reference evidence="3 4" key="1">
    <citation type="submission" date="2019-09" db="EMBL/GenBank/DDBJ databases">
        <title>Arthrobacter zafarii sp. nov., a moderately thermotolerant and halotolerant actinobacterium isolated from Cholistan desert soil of Pakistan.</title>
        <authorList>
            <person name="Amin A."/>
            <person name="Ahmed I."/>
            <person name="Khalid N."/>
            <person name="Schumann P."/>
            <person name="Busse H.J."/>
            <person name="Khan I.U."/>
            <person name="Li S."/>
            <person name="Li W.J."/>
        </authorList>
    </citation>
    <scope>NUCLEOTIDE SEQUENCE [LARGE SCALE GENOMIC DNA]</scope>
    <source>
        <strain evidence="3 4">NCCP-1664</strain>
    </source>
</reference>
<dbReference type="InterPro" id="IPR006311">
    <property type="entry name" value="TAT_signal"/>
</dbReference>
<dbReference type="AlphaFoldDB" id="A0A5A7NP16"/>
<dbReference type="InterPro" id="IPR038637">
    <property type="entry name" value="NPCBM_sf"/>
</dbReference>
<dbReference type="SUPFAM" id="SSF49785">
    <property type="entry name" value="Galactose-binding domain-like"/>
    <property type="match status" value="1"/>
</dbReference>
<dbReference type="Gene3D" id="2.60.120.1060">
    <property type="entry name" value="NPCBM/NEW2 domain"/>
    <property type="match status" value="1"/>
</dbReference>
<feature type="signal peptide" evidence="1">
    <location>
        <begin position="1"/>
        <end position="40"/>
    </location>
</feature>
<protein>
    <recommendedName>
        <fullName evidence="2">Glycosyl hydrolase family 98 putative carbohydrate-binding module domain-containing protein</fullName>
    </recommendedName>
</protein>
<evidence type="ECO:0000313" key="3">
    <source>
        <dbReference type="EMBL" id="GER22389.1"/>
    </source>
</evidence>
<dbReference type="InterPro" id="IPR013222">
    <property type="entry name" value="Glyco_hyd_98_carb-bd"/>
</dbReference>
<evidence type="ECO:0000313" key="4">
    <source>
        <dbReference type="Proteomes" id="UP000325307"/>
    </source>
</evidence>
<gene>
    <name evidence="3" type="ORF">NCCP1664_08860</name>
</gene>
<accession>A0A5A7NP16</accession>
<sequence>MDLSRTTTPRNRRRPRWLAALAATVAVAFLAGGLAAPAQAAPARTTLAVAVSDYSVDAGASVTVSGTLKRGNKAVANVSVKLQKRTAGSTAWTTITTAKTNSKGKVSARVSGLGKDTEIRALSSGTSKYKAAKSSTKKVKVRQRVTITKTSESKPVTGEKITFSGTTSSGLAGKTVELQEKSGSAWTTVAAAKVSPKNVFSVETEAGSAGKATYRVHAPATASTGSATSSEKSFAVHQWFFLNDVAPADGSEWADGGMGLDTTPSTIAGVSFGRALSDVFNADNAELLASYSTWNLDGRCVAFTAKVGIDDASAEGTRAAFRGEAFTSLDHADGSDLLLEFGEAERGEEARTVSASVAGFNFLEVWATDSTEAEWAEGAEGYAVFADAKVLCGAAL</sequence>
<dbReference type="PROSITE" id="PS51318">
    <property type="entry name" value="TAT"/>
    <property type="match status" value="1"/>
</dbReference>
<dbReference type="RefSeq" id="WP_149956029.1">
    <property type="nucleotide sequence ID" value="NZ_BKDJ01000003.1"/>
</dbReference>
<dbReference type="EMBL" id="BKDJ01000003">
    <property type="protein sequence ID" value="GER22389.1"/>
    <property type="molecule type" value="Genomic_DNA"/>
</dbReference>
<dbReference type="Pfam" id="PF08305">
    <property type="entry name" value="NPCBM"/>
    <property type="match status" value="1"/>
</dbReference>
<name>A0A5A7NP16_9MICC</name>
<proteinExistence type="predicted"/>
<comment type="caution">
    <text evidence="3">The sequence shown here is derived from an EMBL/GenBank/DDBJ whole genome shotgun (WGS) entry which is preliminary data.</text>
</comment>
<evidence type="ECO:0000256" key="1">
    <source>
        <dbReference type="SAM" id="SignalP"/>
    </source>
</evidence>
<organism evidence="3 4">
    <name type="scientific">Zafaria cholistanensis</name>
    <dbReference type="NCBI Taxonomy" id="1682741"/>
    <lineage>
        <taxon>Bacteria</taxon>
        <taxon>Bacillati</taxon>
        <taxon>Actinomycetota</taxon>
        <taxon>Actinomycetes</taxon>
        <taxon>Micrococcales</taxon>
        <taxon>Micrococcaceae</taxon>
        <taxon>Zafaria</taxon>
    </lineage>
</organism>
<feature type="chain" id="PRO_5023037614" description="Glycosyl hydrolase family 98 putative carbohydrate-binding module domain-containing protein" evidence="1">
    <location>
        <begin position="41"/>
        <end position="396"/>
    </location>
</feature>
<dbReference type="InterPro" id="IPR008979">
    <property type="entry name" value="Galactose-bd-like_sf"/>
</dbReference>
<evidence type="ECO:0000259" key="2">
    <source>
        <dbReference type="Pfam" id="PF08305"/>
    </source>
</evidence>
<keyword evidence="1" id="KW-0732">Signal</keyword>